<evidence type="ECO:0000313" key="9">
    <source>
        <dbReference type="EMBL" id="CAL0328454.1"/>
    </source>
</evidence>
<evidence type="ECO:0000256" key="6">
    <source>
        <dbReference type="ARBA" id="ARBA00033335"/>
    </source>
</evidence>
<protein>
    <recommendedName>
        <fullName evidence="3">glucan endo-1,3-beta-D-glucosidase</fullName>
        <ecNumber evidence="3">3.2.1.39</ecNumber>
    </recommendedName>
    <alternativeName>
        <fullName evidence="6">(1-&gt;3)-beta-glucan endohydrolase</fullName>
    </alternativeName>
    <alternativeName>
        <fullName evidence="7">Beta-1,3-endoglucanase</fullName>
    </alternativeName>
</protein>
<accession>A0AAV1Y5T6</accession>
<gene>
    <name evidence="9" type="ORF">LLUT_LOCUS29514</name>
</gene>
<reference evidence="9 10" key="1">
    <citation type="submission" date="2024-03" db="EMBL/GenBank/DDBJ databases">
        <authorList>
            <person name="Martinez-Hernandez J."/>
        </authorList>
    </citation>
    <scope>NUCLEOTIDE SEQUENCE [LARGE SCALE GENOMIC DNA]</scope>
</reference>
<dbReference type="SUPFAM" id="SSF51445">
    <property type="entry name" value="(Trans)glycosidases"/>
    <property type="match status" value="1"/>
</dbReference>
<dbReference type="InterPro" id="IPR044965">
    <property type="entry name" value="Glyco_hydro_17_plant"/>
</dbReference>
<evidence type="ECO:0000256" key="8">
    <source>
        <dbReference type="RuleBase" id="RU004335"/>
    </source>
</evidence>
<dbReference type="GO" id="GO:0042973">
    <property type="term" value="F:glucan endo-1,3-beta-D-glucosidase activity"/>
    <property type="evidence" value="ECO:0007669"/>
    <property type="project" value="UniProtKB-EC"/>
</dbReference>
<dbReference type="AlphaFoldDB" id="A0AAV1Y5T6"/>
<dbReference type="InterPro" id="IPR000490">
    <property type="entry name" value="Glyco_hydro_17"/>
</dbReference>
<dbReference type="PANTHER" id="PTHR32227">
    <property type="entry name" value="GLUCAN ENDO-1,3-BETA-GLUCOSIDASE BG1-RELATED-RELATED"/>
    <property type="match status" value="1"/>
</dbReference>
<sequence>MKLKIYRKQPSSIRGTNEVGYQNLFDAILDALYAALEKAGGSNVNVVAYVSGWPSEGGVGTSIKNAGTYYKNLIDHVKGGTPKRRNEPIKTYMFATFDENRKDSDETEKHLVSLDLIKHLSTNILSISITPYCLNKTVGLTIPLVSCPYVQNHVNDTQLQP</sequence>
<keyword evidence="4" id="KW-0378">Hydrolase</keyword>
<evidence type="ECO:0000256" key="3">
    <source>
        <dbReference type="ARBA" id="ARBA00012780"/>
    </source>
</evidence>
<dbReference type="Proteomes" id="UP001497480">
    <property type="component" value="Unassembled WGS sequence"/>
</dbReference>
<evidence type="ECO:0000256" key="2">
    <source>
        <dbReference type="ARBA" id="ARBA00008773"/>
    </source>
</evidence>
<evidence type="ECO:0000256" key="7">
    <source>
        <dbReference type="ARBA" id="ARBA00033417"/>
    </source>
</evidence>
<evidence type="ECO:0000313" key="10">
    <source>
        <dbReference type="Proteomes" id="UP001497480"/>
    </source>
</evidence>
<dbReference type="Pfam" id="PF00332">
    <property type="entry name" value="Glyco_hydro_17"/>
    <property type="match status" value="1"/>
</dbReference>
<comment type="catalytic activity">
    <reaction evidence="1">
        <text>Hydrolysis of (1-&gt;3)-beta-D-glucosidic linkages in (1-&gt;3)-beta-D-glucans.</text>
        <dbReference type="EC" id="3.2.1.39"/>
    </reaction>
</comment>
<comment type="similarity">
    <text evidence="2 8">Belongs to the glycosyl hydrolase 17 family.</text>
</comment>
<name>A0AAV1Y5T6_LUPLU</name>
<organism evidence="9 10">
    <name type="scientific">Lupinus luteus</name>
    <name type="common">European yellow lupine</name>
    <dbReference type="NCBI Taxonomy" id="3873"/>
    <lineage>
        <taxon>Eukaryota</taxon>
        <taxon>Viridiplantae</taxon>
        <taxon>Streptophyta</taxon>
        <taxon>Embryophyta</taxon>
        <taxon>Tracheophyta</taxon>
        <taxon>Spermatophyta</taxon>
        <taxon>Magnoliopsida</taxon>
        <taxon>eudicotyledons</taxon>
        <taxon>Gunneridae</taxon>
        <taxon>Pentapetalae</taxon>
        <taxon>rosids</taxon>
        <taxon>fabids</taxon>
        <taxon>Fabales</taxon>
        <taxon>Fabaceae</taxon>
        <taxon>Papilionoideae</taxon>
        <taxon>50 kb inversion clade</taxon>
        <taxon>genistoids sensu lato</taxon>
        <taxon>core genistoids</taxon>
        <taxon>Genisteae</taxon>
        <taxon>Lupinus</taxon>
    </lineage>
</organism>
<evidence type="ECO:0000256" key="1">
    <source>
        <dbReference type="ARBA" id="ARBA00000382"/>
    </source>
</evidence>
<dbReference type="EC" id="3.2.1.39" evidence="3"/>
<evidence type="ECO:0000256" key="5">
    <source>
        <dbReference type="ARBA" id="ARBA00023295"/>
    </source>
</evidence>
<evidence type="ECO:0000256" key="4">
    <source>
        <dbReference type="ARBA" id="ARBA00022801"/>
    </source>
</evidence>
<dbReference type="EMBL" id="CAXHTB010000021">
    <property type="protein sequence ID" value="CAL0328454.1"/>
    <property type="molecule type" value="Genomic_DNA"/>
</dbReference>
<keyword evidence="10" id="KW-1185">Reference proteome</keyword>
<proteinExistence type="inferred from homology"/>
<comment type="caution">
    <text evidence="9">The sequence shown here is derived from an EMBL/GenBank/DDBJ whole genome shotgun (WGS) entry which is preliminary data.</text>
</comment>
<dbReference type="InterPro" id="IPR017853">
    <property type="entry name" value="GH"/>
</dbReference>
<dbReference type="Gene3D" id="3.20.20.80">
    <property type="entry name" value="Glycosidases"/>
    <property type="match status" value="1"/>
</dbReference>
<keyword evidence="5" id="KW-0326">Glycosidase</keyword>
<dbReference type="GO" id="GO:0005975">
    <property type="term" value="P:carbohydrate metabolic process"/>
    <property type="evidence" value="ECO:0007669"/>
    <property type="project" value="InterPro"/>
</dbReference>